<dbReference type="Proteomes" id="UP000280707">
    <property type="component" value="Chromosome"/>
</dbReference>
<evidence type="ECO:0000259" key="1">
    <source>
        <dbReference type="Pfam" id="PF09509"/>
    </source>
</evidence>
<proteinExistence type="predicted"/>
<dbReference type="Pfam" id="PF09509">
    <property type="entry name" value="Hypoth_Ymh"/>
    <property type="match status" value="1"/>
</dbReference>
<feature type="domain" description="Conserved hypothetical protein CHP02391" evidence="1">
    <location>
        <begin position="143"/>
        <end position="265"/>
    </location>
</feature>
<evidence type="ECO:0000313" key="3">
    <source>
        <dbReference type="Proteomes" id="UP000280707"/>
    </source>
</evidence>
<dbReference type="RefSeq" id="WP_035108585.1">
    <property type="nucleotide sequence ID" value="NZ_LR134408.1"/>
</dbReference>
<reference evidence="2 3" key="1">
    <citation type="submission" date="2018-12" db="EMBL/GenBank/DDBJ databases">
        <authorList>
            <consortium name="Pathogen Informatics"/>
        </authorList>
    </citation>
    <scope>NUCLEOTIDE SEQUENCE [LARGE SCALE GENOMIC DNA]</scope>
    <source>
        <strain evidence="2 3">NCTC934</strain>
    </source>
</reference>
<dbReference type="GeneID" id="81674802"/>
<name>A0ABY6TC58_9CORY</name>
<dbReference type="NCBIfam" id="TIGR02391">
    <property type="entry name" value="hypoth_ymh"/>
    <property type="match status" value="1"/>
</dbReference>
<sequence length="275" mass="31177">MSQSSSSFPHRSTIRNIANVLASPEPPCLTGSQIDQLLQDIDAPPRGTGNKREGLFGALTNTSNSESAAQRTRDFIAAAMSPARHTNNRQFWEDLRRQLNRVLITEGWHIDEDCRLIEFGEVANKFDDIDRLTNSLMEELHRRGTHEHLLEYCSQELISQSLFHAISEAAKSIPDRIRNLTGLTDDGQDLFDTALGTKNSAPRLLINGLSTQSEESEQKGFRNLLVGIYGHYRNPRAHQTRRGSEEDQHDFLDAFSLFSYVHRRLDSAQLDQSFR</sequence>
<dbReference type="InterPro" id="IPR012654">
    <property type="entry name" value="CHP02391"/>
</dbReference>
<keyword evidence="3" id="KW-1185">Reference proteome</keyword>
<dbReference type="EMBL" id="LR134408">
    <property type="protein sequence ID" value="VEH72440.1"/>
    <property type="molecule type" value="Genomic_DNA"/>
</dbReference>
<accession>A0ABY6TC58</accession>
<protein>
    <submittedName>
        <fullName evidence="2">Phage protein</fullName>
    </submittedName>
</protein>
<evidence type="ECO:0000313" key="2">
    <source>
        <dbReference type="EMBL" id="VEH72440.1"/>
    </source>
</evidence>
<gene>
    <name evidence="2" type="ORF">NCTC934_00709</name>
</gene>
<organism evidence="2 3">
    <name type="scientific">Corynebacterium segmentosum</name>
    <dbReference type="NCBI Taxonomy" id="43990"/>
    <lineage>
        <taxon>Bacteria</taxon>
        <taxon>Bacillati</taxon>
        <taxon>Actinomycetota</taxon>
        <taxon>Actinomycetes</taxon>
        <taxon>Mycobacteriales</taxon>
        <taxon>Corynebacteriaceae</taxon>
        <taxon>Corynebacterium</taxon>
    </lineage>
</organism>